<dbReference type="InterPro" id="IPR003509">
    <property type="entry name" value="UPF0102_YraN-like"/>
</dbReference>
<dbReference type="InterPro" id="IPR011335">
    <property type="entry name" value="Restrct_endonuc-II-like"/>
</dbReference>
<dbReference type="NCBIfam" id="TIGR00252">
    <property type="entry name" value="YraN family protein"/>
    <property type="match status" value="1"/>
</dbReference>
<dbReference type="PANTHER" id="PTHR34039:SF1">
    <property type="entry name" value="UPF0102 PROTEIN YRAN"/>
    <property type="match status" value="1"/>
</dbReference>
<keyword evidence="3" id="KW-0540">Nuclease</keyword>
<dbReference type="HAMAP" id="MF_00048">
    <property type="entry name" value="UPF0102"/>
    <property type="match status" value="1"/>
</dbReference>
<dbReference type="EMBL" id="CAADGH010000020">
    <property type="protein sequence ID" value="VFK75359.1"/>
    <property type="molecule type" value="Genomic_DNA"/>
</dbReference>
<organism evidence="3">
    <name type="scientific">Candidatus Kentrum sp. MB</name>
    <dbReference type="NCBI Taxonomy" id="2138164"/>
    <lineage>
        <taxon>Bacteria</taxon>
        <taxon>Pseudomonadati</taxon>
        <taxon>Pseudomonadota</taxon>
        <taxon>Gammaproteobacteria</taxon>
        <taxon>Candidatus Kentrum</taxon>
    </lineage>
</organism>
<gene>
    <name evidence="3" type="ORF">BECKMB1821G_GA0114241_100832</name>
    <name evidence="5" type="ORF">BECKMB1821H_GA0114242_102034</name>
    <name evidence="4" type="ORF">BECKMB1821I_GA0114274_10178</name>
</gene>
<accession>A0A450X4Y3</accession>
<dbReference type="NCBIfam" id="NF009150">
    <property type="entry name" value="PRK12497.1-3"/>
    <property type="match status" value="1"/>
</dbReference>
<dbReference type="GO" id="GO:0003676">
    <property type="term" value="F:nucleic acid binding"/>
    <property type="evidence" value="ECO:0007669"/>
    <property type="project" value="InterPro"/>
</dbReference>
<comment type="similarity">
    <text evidence="1 2">Belongs to the UPF0102 family.</text>
</comment>
<dbReference type="Gene3D" id="3.40.1350.10">
    <property type="match status" value="1"/>
</dbReference>
<dbReference type="SUPFAM" id="SSF52980">
    <property type="entry name" value="Restriction endonuclease-like"/>
    <property type="match status" value="1"/>
</dbReference>
<evidence type="ECO:0000313" key="5">
    <source>
        <dbReference type="EMBL" id="VFK75359.1"/>
    </source>
</evidence>
<dbReference type="CDD" id="cd20736">
    <property type="entry name" value="PoNe_Nuclease"/>
    <property type="match status" value="1"/>
</dbReference>
<proteinExistence type="inferred from homology"/>
<evidence type="ECO:0000256" key="1">
    <source>
        <dbReference type="ARBA" id="ARBA00006738"/>
    </source>
</evidence>
<dbReference type="EMBL" id="CAADFO010000008">
    <property type="protein sequence ID" value="VFK24394.1"/>
    <property type="molecule type" value="Genomic_DNA"/>
</dbReference>
<reference evidence="3" key="1">
    <citation type="submission" date="2019-02" db="EMBL/GenBank/DDBJ databases">
        <authorList>
            <person name="Gruber-Vodicka R. H."/>
            <person name="Seah K. B. B."/>
        </authorList>
    </citation>
    <scope>NUCLEOTIDE SEQUENCE</scope>
    <source>
        <strain evidence="3">BECK_BZ197</strain>
        <strain evidence="5">BECK_BZ198</strain>
        <strain evidence="4">BECK_BZ199</strain>
    </source>
</reference>
<evidence type="ECO:0000313" key="4">
    <source>
        <dbReference type="EMBL" id="VFK30658.1"/>
    </source>
</evidence>
<dbReference type="PANTHER" id="PTHR34039">
    <property type="entry name" value="UPF0102 PROTEIN YRAN"/>
    <property type="match status" value="1"/>
</dbReference>
<keyword evidence="3" id="KW-0255">Endonuclease</keyword>
<evidence type="ECO:0000256" key="2">
    <source>
        <dbReference type="HAMAP-Rule" id="MF_00048"/>
    </source>
</evidence>
<protein>
    <recommendedName>
        <fullName evidence="2">UPF0102 protein BECKMB1821G_GA0114241_100832</fullName>
    </recommendedName>
</protein>
<dbReference type="Pfam" id="PF02021">
    <property type="entry name" value="UPF0102"/>
    <property type="match status" value="1"/>
</dbReference>
<keyword evidence="3" id="KW-0378">Hydrolase</keyword>
<dbReference type="EMBL" id="CAADFQ010000017">
    <property type="protein sequence ID" value="VFK30658.1"/>
    <property type="molecule type" value="Genomic_DNA"/>
</dbReference>
<dbReference type="InterPro" id="IPR011856">
    <property type="entry name" value="tRNA_endonuc-like_dom_sf"/>
</dbReference>
<evidence type="ECO:0000313" key="3">
    <source>
        <dbReference type="EMBL" id="VFK24394.1"/>
    </source>
</evidence>
<dbReference type="AlphaFoldDB" id="A0A450X4Y3"/>
<name>A0A450X4Y3_9GAMM</name>
<sequence length="156" mass="17903">MRDLIDLFGSVFSGLGRKDSKYSHGHLPSFAERGTWAEELAADYLHGKGMKTRDKNYRCKFGEIDLIMDKKVANGETIIVFVEVRFRGSSHFGTGVESVDGRKQQRIIRTARYYLQQNPRLRDKPCRFDIISISPSSRDEGIHWIPAAFDAYVSWL</sequence>
<dbReference type="GO" id="GO:0004519">
    <property type="term" value="F:endonuclease activity"/>
    <property type="evidence" value="ECO:0007669"/>
    <property type="project" value="UniProtKB-KW"/>
</dbReference>